<dbReference type="Proteomes" id="UP000321083">
    <property type="component" value="Unassembled WGS sequence"/>
</dbReference>
<reference evidence="2 3" key="1">
    <citation type="submission" date="2019-08" db="EMBL/GenBank/DDBJ databases">
        <title>100 year-old enigma solved: identification of Planctomyces bekefii, the type genus and species of the phylum Planctomycetes.</title>
        <authorList>
            <person name="Svetlana D.N."/>
            <person name="Overmann J."/>
        </authorList>
    </citation>
    <scope>NUCLEOTIDE SEQUENCE [LARGE SCALE GENOMIC DNA]</scope>
    <source>
        <strain evidence="2">Phe10_nw2017</strain>
    </source>
</reference>
<feature type="non-terminal residue" evidence="2">
    <location>
        <position position="1"/>
    </location>
</feature>
<feature type="domain" description="Transposase (putative) YhgA-like" evidence="1">
    <location>
        <begin position="1"/>
        <end position="87"/>
    </location>
</feature>
<sequence>YVLRIHEWLDRNGQPPGVIIPIVVYHGEHVWDEPTSLRDKVQAEDDLLDFVPDMRVILVDLNLLKSAFLPDFPELEARVRALQISRSPELPFEALVDLFKLLQNWGKIHSQQDTLNDIMIYLCSVFDAPNLEQLELAFHTGQLPGSEKQMPNCLEALFARGVEQGLEEGLERGLLAGRIRALQQVLNQPTMTPRELASKSLTELQAQAAELASLLNLDPQ</sequence>
<accession>A0A5C6M255</accession>
<organism evidence="2 3">
    <name type="scientific">Planctomyces bekefii</name>
    <dbReference type="NCBI Taxonomy" id="1653850"/>
    <lineage>
        <taxon>Bacteria</taxon>
        <taxon>Pseudomonadati</taxon>
        <taxon>Planctomycetota</taxon>
        <taxon>Planctomycetia</taxon>
        <taxon>Planctomycetales</taxon>
        <taxon>Planctomycetaceae</taxon>
        <taxon>Planctomyces</taxon>
    </lineage>
</organism>
<dbReference type="Pfam" id="PF04754">
    <property type="entry name" value="Transposase_31"/>
    <property type="match status" value="1"/>
</dbReference>
<keyword evidence="3" id="KW-1185">Reference proteome</keyword>
<gene>
    <name evidence="2" type="ORF">E3A20_20380</name>
</gene>
<evidence type="ECO:0000259" key="1">
    <source>
        <dbReference type="Pfam" id="PF04754"/>
    </source>
</evidence>
<proteinExistence type="predicted"/>
<reference evidence="2 3" key="2">
    <citation type="submission" date="2019-08" db="EMBL/GenBank/DDBJ databases">
        <authorList>
            <person name="Henke P."/>
        </authorList>
    </citation>
    <scope>NUCLEOTIDE SEQUENCE [LARGE SCALE GENOMIC DNA]</scope>
    <source>
        <strain evidence="2">Phe10_nw2017</strain>
    </source>
</reference>
<evidence type="ECO:0000313" key="2">
    <source>
        <dbReference type="EMBL" id="TWW08830.1"/>
    </source>
</evidence>
<dbReference type="InterPro" id="IPR006842">
    <property type="entry name" value="Transposase_31"/>
</dbReference>
<evidence type="ECO:0000313" key="3">
    <source>
        <dbReference type="Proteomes" id="UP000321083"/>
    </source>
</evidence>
<name>A0A5C6M255_9PLAN</name>
<dbReference type="EMBL" id="SRHE01000487">
    <property type="protein sequence ID" value="TWW08830.1"/>
    <property type="molecule type" value="Genomic_DNA"/>
</dbReference>
<protein>
    <recommendedName>
        <fullName evidence="1">Transposase (putative) YhgA-like domain-containing protein</fullName>
    </recommendedName>
</protein>
<dbReference type="AlphaFoldDB" id="A0A5C6M255"/>
<comment type="caution">
    <text evidence="2">The sequence shown here is derived from an EMBL/GenBank/DDBJ whole genome shotgun (WGS) entry which is preliminary data.</text>
</comment>